<evidence type="ECO:0000256" key="4">
    <source>
        <dbReference type="ARBA" id="ARBA00022694"/>
    </source>
</evidence>
<dbReference type="SUPFAM" id="SSF52402">
    <property type="entry name" value="Adenine nucleotide alpha hydrolases-like"/>
    <property type="match status" value="1"/>
</dbReference>
<dbReference type="SMART" id="SM00977">
    <property type="entry name" value="TilS_C"/>
    <property type="match status" value="1"/>
</dbReference>
<evidence type="ECO:0000256" key="6">
    <source>
        <dbReference type="ARBA" id="ARBA00022840"/>
    </source>
</evidence>
<dbReference type="SUPFAM" id="SSF82829">
    <property type="entry name" value="MesJ substrate recognition domain-like"/>
    <property type="match status" value="1"/>
</dbReference>
<comment type="function">
    <text evidence="8">Ligates lysine onto the cytidine present at position 34 of the AUA codon-specific tRNA(Ile) that contains the anticodon CAU, in an ATP-dependent manner. Cytidine is converted to lysidine, thus changing the amino acid specificity of the tRNA from methionine to isoleucine.</text>
</comment>
<sequence>MASLKKPLSKNVKAPSSKKTKQPSLLYLVEKAFLAFNQSPKKIKSMTVALSGGVDSVVLLHLVHQLQKKYRFTLKASHVHHGLSEDADQWVKFCEALCRKWSIDLEVHYIQLPKKKSLGIEGEARRLRYEKLLQAKTDCVVLAHHEDDQAETFLLQLIRGAGVKGLSSMAHFDEDRHLWRPLLNASKSDIESYAKQHKLKWVEDESNQNIDFDRNFIRLKVLPILKNRFHHIIKVISRSSSHLAEAQHLLDDLAKIDLKSHLKSIKYKHKLQVKTLIQLSPYRAKNVLRYWLALNDQLMPTKDLLDELLRQVLTAKKDADLKIQLSKDNQIRRYQDEIFIVPKNQKNQKNYEMIWRGESKMILPNGHQLTFKKVKGRGINIKFLNEQTLKIRNRQGGEFFKPDAKRPTKKIKQLLQESNLPPWERENLPLIFVGDDLAFIPHYGMDVKYQVKPQEMGLEIKFIPSK</sequence>
<keyword evidence="5 8" id="KW-0547">Nucleotide-binding</keyword>
<dbReference type="Pfam" id="PF11734">
    <property type="entry name" value="TilS_C"/>
    <property type="match status" value="1"/>
</dbReference>
<dbReference type="AlphaFoldDB" id="A0AAE6FSX5"/>
<dbReference type="Proteomes" id="UP000312102">
    <property type="component" value="Chromosome"/>
</dbReference>
<name>A0AAE6FSX5_9PROT</name>
<dbReference type="PANTHER" id="PTHR43033">
    <property type="entry name" value="TRNA(ILE)-LYSIDINE SYNTHASE-RELATED"/>
    <property type="match status" value="1"/>
</dbReference>
<evidence type="ECO:0000313" key="10">
    <source>
        <dbReference type="EMBL" id="QDD13327.1"/>
    </source>
</evidence>
<dbReference type="SUPFAM" id="SSF56037">
    <property type="entry name" value="PheT/TilS domain"/>
    <property type="match status" value="1"/>
</dbReference>
<comment type="domain">
    <text evidence="8">The N-terminal region contains the highly conserved SGGXDS motif, predicted to be a P-loop motif involved in ATP binding.</text>
</comment>
<dbReference type="GO" id="GO:0032267">
    <property type="term" value="F:tRNA(Ile)-lysidine synthase activity"/>
    <property type="evidence" value="ECO:0007669"/>
    <property type="project" value="UniProtKB-EC"/>
</dbReference>
<evidence type="ECO:0000256" key="7">
    <source>
        <dbReference type="ARBA" id="ARBA00048539"/>
    </source>
</evidence>
<dbReference type="KEGG" id="mrk:FIT61_02475"/>
<dbReference type="Pfam" id="PF09179">
    <property type="entry name" value="TilS"/>
    <property type="match status" value="1"/>
</dbReference>
<comment type="subcellular location">
    <subcellularLocation>
        <location evidence="1 8">Cytoplasm</location>
    </subcellularLocation>
</comment>
<evidence type="ECO:0000256" key="5">
    <source>
        <dbReference type="ARBA" id="ARBA00022741"/>
    </source>
</evidence>
<dbReference type="GO" id="GO:0006400">
    <property type="term" value="P:tRNA modification"/>
    <property type="evidence" value="ECO:0007669"/>
    <property type="project" value="UniProtKB-UniRule"/>
</dbReference>
<dbReference type="EMBL" id="CP040986">
    <property type="protein sequence ID" value="QDD13327.1"/>
    <property type="molecule type" value="Genomic_DNA"/>
</dbReference>
<dbReference type="Gene3D" id="3.40.50.620">
    <property type="entry name" value="HUPs"/>
    <property type="match status" value="1"/>
</dbReference>
<keyword evidence="3 8" id="KW-0436">Ligase</keyword>
<feature type="binding site" evidence="8">
    <location>
        <begin position="51"/>
        <end position="56"/>
    </location>
    <ligand>
        <name>ATP</name>
        <dbReference type="ChEBI" id="CHEBI:30616"/>
    </ligand>
</feature>
<gene>
    <name evidence="8 10" type="primary">tilS</name>
    <name evidence="10" type="ORF">FIT61_02475</name>
</gene>
<dbReference type="InterPro" id="IPR011063">
    <property type="entry name" value="TilS/TtcA_N"/>
</dbReference>
<dbReference type="InterPro" id="IPR015262">
    <property type="entry name" value="tRNA_Ile_lys_synt_subst-bd"/>
</dbReference>
<dbReference type="NCBIfam" id="TIGR02433">
    <property type="entry name" value="lysidine_TilS_C"/>
    <property type="match status" value="1"/>
</dbReference>
<keyword evidence="4 8" id="KW-0819">tRNA processing</keyword>
<proteinExistence type="inferred from homology"/>
<dbReference type="InterPro" id="IPR012094">
    <property type="entry name" value="tRNA_Ile_lys_synt"/>
</dbReference>
<evidence type="ECO:0000313" key="11">
    <source>
        <dbReference type="Proteomes" id="UP000312102"/>
    </source>
</evidence>
<reference evidence="10 11" key="1">
    <citation type="journal article" date="2019" name="ISME J.">
        <title>Evolution in action: habitat transition from sediment to the pelagial leads to genome streamlining in Methylophilaceae.</title>
        <authorList>
            <person name="Salcher M."/>
            <person name="Schaefle D."/>
            <person name="Kaspar M."/>
            <person name="Neuenschwander S.M."/>
            <person name="Ghai R."/>
        </authorList>
    </citation>
    <scope>NUCLEOTIDE SEQUENCE [LARGE SCALE GENOMIC DNA]</scope>
    <source>
        <strain evidence="10 11">MMS-RI-1</strain>
    </source>
</reference>
<evidence type="ECO:0000256" key="3">
    <source>
        <dbReference type="ARBA" id="ARBA00022598"/>
    </source>
</evidence>
<dbReference type="EC" id="6.3.4.19" evidence="8"/>
<keyword evidence="2 8" id="KW-0963">Cytoplasm</keyword>
<keyword evidence="11" id="KW-1185">Reference proteome</keyword>
<dbReference type="PANTHER" id="PTHR43033:SF1">
    <property type="entry name" value="TRNA(ILE)-LYSIDINE SYNTHASE-RELATED"/>
    <property type="match status" value="1"/>
</dbReference>
<dbReference type="CDD" id="cd01992">
    <property type="entry name" value="TilS_N"/>
    <property type="match status" value="1"/>
</dbReference>
<dbReference type="HAMAP" id="MF_01161">
    <property type="entry name" value="tRNA_Ile_lys_synt"/>
    <property type="match status" value="1"/>
</dbReference>
<dbReference type="Gene3D" id="1.20.59.20">
    <property type="match status" value="1"/>
</dbReference>
<dbReference type="Pfam" id="PF01171">
    <property type="entry name" value="ATP_bind_3"/>
    <property type="match status" value="1"/>
</dbReference>
<dbReference type="InterPro" id="IPR014729">
    <property type="entry name" value="Rossmann-like_a/b/a_fold"/>
</dbReference>
<comment type="similarity">
    <text evidence="8">Belongs to the tRNA(Ile)-lysidine synthase family.</text>
</comment>
<organism evidence="10 11">
    <name type="scientific">Candidatus Methylopumilus rimovensis</name>
    <dbReference type="NCBI Taxonomy" id="2588535"/>
    <lineage>
        <taxon>Bacteria</taxon>
        <taxon>Pseudomonadati</taxon>
        <taxon>Pseudomonadota</taxon>
        <taxon>Betaproteobacteria</taxon>
        <taxon>Nitrosomonadales</taxon>
        <taxon>Methylophilaceae</taxon>
        <taxon>Candidatus Methylopumilus</taxon>
    </lineage>
</organism>
<dbReference type="InterPro" id="IPR012795">
    <property type="entry name" value="tRNA_Ile_lys_synt_N"/>
</dbReference>
<comment type="catalytic activity">
    <reaction evidence="7 8">
        <text>cytidine(34) in tRNA(Ile2) + L-lysine + ATP = lysidine(34) in tRNA(Ile2) + AMP + diphosphate + H(+)</text>
        <dbReference type="Rhea" id="RHEA:43744"/>
        <dbReference type="Rhea" id="RHEA-COMP:10625"/>
        <dbReference type="Rhea" id="RHEA-COMP:10670"/>
        <dbReference type="ChEBI" id="CHEBI:15378"/>
        <dbReference type="ChEBI" id="CHEBI:30616"/>
        <dbReference type="ChEBI" id="CHEBI:32551"/>
        <dbReference type="ChEBI" id="CHEBI:33019"/>
        <dbReference type="ChEBI" id="CHEBI:82748"/>
        <dbReference type="ChEBI" id="CHEBI:83665"/>
        <dbReference type="ChEBI" id="CHEBI:456215"/>
        <dbReference type="EC" id="6.3.4.19"/>
    </reaction>
</comment>
<dbReference type="GO" id="GO:0005737">
    <property type="term" value="C:cytoplasm"/>
    <property type="evidence" value="ECO:0007669"/>
    <property type="project" value="UniProtKB-SubCell"/>
</dbReference>
<dbReference type="NCBIfam" id="TIGR02432">
    <property type="entry name" value="lysidine_TilS_N"/>
    <property type="match status" value="1"/>
</dbReference>
<feature type="domain" description="Lysidine-tRNA(Ile) synthetase C-terminal" evidence="9">
    <location>
        <begin position="389"/>
        <end position="460"/>
    </location>
</feature>
<evidence type="ECO:0000256" key="8">
    <source>
        <dbReference type="HAMAP-Rule" id="MF_01161"/>
    </source>
</evidence>
<dbReference type="InterPro" id="IPR012796">
    <property type="entry name" value="Lysidine-tRNA-synth_C"/>
</dbReference>
<evidence type="ECO:0000259" key="9">
    <source>
        <dbReference type="SMART" id="SM00977"/>
    </source>
</evidence>
<dbReference type="GO" id="GO:0005524">
    <property type="term" value="F:ATP binding"/>
    <property type="evidence" value="ECO:0007669"/>
    <property type="project" value="UniProtKB-UniRule"/>
</dbReference>
<keyword evidence="6 8" id="KW-0067">ATP-binding</keyword>
<evidence type="ECO:0000256" key="2">
    <source>
        <dbReference type="ARBA" id="ARBA00022490"/>
    </source>
</evidence>
<protein>
    <recommendedName>
        <fullName evidence="8">tRNA(Ile)-lysidine synthase</fullName>
        <ecNumber evidence="8">6.3.4.19</ecNumber>
    </recommendedName>
    <alternativeName>
        <fullName evidence="8">tRNA(Ile)-2-lysyl-cytidine synthase</fullName>
    </alternativeName>
    <alternativeName>
        <fullName evidence="8">tRNA(Ile)-lysidine synthetase</fullName>
    </alternativeName>
</protein>
<accession>A0AAE6FSX5</accession>
<evidence type="ECO:0000256" key="1">
    <source>
        <dbReference type="ARBA" id="ARBA00004496"/>
    </source>
</evidence>